<evidence type="ECO:0000313" key="1">
    <source>
        <dbReference type="EMBL" id="CAE7277729.1"/>
    </source>
</evidence>
<protein>
    <submittedName>
        <fullName evidence="1">Uncharacterized protein</fullName>
    </submittedName>
</protein>
<accession>A0A812MQR6</accession>
<organism evidence="1 2">
    <name type="scientific">Symbiodinium natans</name>
    <dbReference type="NCBI Taxonomy" id="878477"/>
    <lineage>
        <taxon>Eukaryota</taxon>
        <taxon>Sar</taxon>
        <taxon>Alveolata</taxon>
        <taxon>Dinophyceae</taxon>
        <taxon>Suessiales</taxon>
        <taxon>Symbiodiniaceae</taxon>
        <taxon>Symbiodinium</taxon>
    </lineage>
</organism>
<reference evidence="1" key="1">
    <citation type="submission" date="2021-02" db="EMBL/GenBank/DDBJ databases">
        <authorList>
            <person name="Dougan E. K."/>
            <person name="Rhodes N."/>
            <person name="Thang M."/>
            <person name="Chan C."/>
        </authorList>
    </citation>
    <scope>NUCLEOTIDE SEQUENCE</scope>
</reference>
<evidence type="ECO:0000313" key="2">
    <source>
        <dbReference type="Proteomes" id="UP000604046"/>
    </source>
</evidence>
<dbReference type="EMBL" id="CAJNDS010001768">
    <property type="protein sequence ID" value="CAE7277729.1"/>
    <property type="molecule type" value="Genomic_DNA"/>
</dbReference>
<keyword evidence="2" id="KW-1185">Reference proteome</keyword>
<dbReference type="AlphaFoldDB" id="A0A812MQR6"/>
<comment type="caution">
    <text evidence="1">The sequence shown here is derived from an EMBL/GenBank/DDBJ whole genome shotgun (WGS) entry which is preliminary data.</text>
</comment>
<sequence>MSAVQASHSLHTSMIRISTQWMTACSVITHFSIDQLPVFSWTEESIQLQSSCFGEDNCAETVQTFTYPWPQQASTVQGLGFRV</sequence>
<name>A0A812MQR6_9DINO</name>
<dbReference type="Proteomes" id="UP000604046">
    <property type="component" value="Unassembled WGS sequence"/>
</dbReference>
<proteinExistence type="predicted"/>
<dbReference type="OrthoDB" id="10604331at2759"/>
<gene>
    <name evidence="1" type="ORF">SNAT2548_LOCUS14726</name>
</gene>